<accession>A0A9D2KAT3</accession>
<dbReference type="Gene3D" id="3.10.20.340">
    <property type="entry name" value="ArgJ beta chain, C-terminal domain"/>
    <property type="match status" value="1"/>
</dbReference>
<comment type="catalytic activity">
    <reaction evidence="8">
        <text>L-glutamate + acetyl-CoA = N-acetyl-L-glutamate + CoA + H(+)</text>
        <dbReference type="Rhea" id="RHEA:24292"/>
        <dbReference type="ChEBI" id="CHEBI:15378"/>
        <dbReference type="ChEBI" id="CHEBI:29985"/>
        <dbReference type="ChEBI" id="CHEBI:44337"/>
        <dbReference type="ChEBI" id="CHEBI:57287"/>
        <dbReference type="ChEBI" id="CHEBI:57288"/>
        <dbReference type="EC" id="2.3.1.1"/>
    </reaction>
</comment>
<comment type="pathway">
    <text evidence="8">Amino-acid biosynthesis; L-arginine biosynthesis; L-ornithine and N-acetyl-L-glutamate from L-glutamate and N(2)-acetyl-L-ornithine (cyclic): step 1/1.</text>
</comment>
<evidence type="ECO:0000256" key="3">
    <source>
        <dbReference type="ARBA" id="ARBA00022571"/>
    </source>
</evidence>
<feature type="binding site" evidence="8">
    <location>
        <position position="276"/>
    </location>
    <ligand>
        <name>substrate</name>
    </ligand>
</feature>
<evidence type="ECO:0000256" key="7">
    <source>
        <dbReference type="ARBA" id="ARBA00023315"/>
    </source>
</evidence>
<dbReference type="InterPro" id="IPR042195">
    <property type="entry name" value="ArgJ_beta_C"/>
</dbReference>
<comment type="pathway">
    <text evidence="8">Amino-acid biosynthesis; L-arginine biosynthesis; N(2)-acetyl-L-ornithine from L-glutamate: step 1/4.</text>
</comment>
<keyword evidence="4 8" id="KW-0028">Amino-acid biosynthesis</keyword>
<comment type="function">
    <text evidence="8">Catalyzes two activities which are involved in the cyclic version of arginine biosynthesis: the synthesis of N-acetylglutamate from glutamate and acetyl-CoA as the acetyl donor, and of ornithine by transacetylation between N(2)-acetylornithine and glutamate.</text>
</comment>
<evidence type="ECO:0000313" key="9">
    <source>
        <dbReference type="EMBL" id="HIZ89659.1"/>
    </source>
</evidence>
<dbReference type="GO" id="GO:0004358">
    <property type="term" value="F:L-glutamate N-acetyltransferase activity, acting on acetyl-L-ornithine as donor"/>
    <property type="evidence" value="ECO:0007669"/>
    <property type="project" value="UniProtKB-UniRule"/>
</dbReference>
<dbReference type="NCBIfam" id="NF003802">
    <property type="entry name" value="PRK05388.1"/>
    <property type="match status" value="1"/>
</dbReference>
<keyword evidence="3 8" id="KW-0055">Arginine biosynthesis</keyword>
<dbReference type="Pfam" id="PF01960">
    <property type="entry name" value="ArgJ"/>
    <property type="match status" value="1"/>
</dbReference>
<dbReference type="GO" id="GO:0006592">
    <property type="term" value="P:ornithine biosynthetic process"/>
    <property type="evidence" value="ECO:0007669"/>
    <property type="project" value="TreeGrafter"/>
</dbReference>
<dbReference type="Gene3D" id="3.60.70.12">
    <property type="entry name" value="L-amino peptidase D-ALA esterase/amidase"/>
    <property type="match status" value="1"/>
</dbReference>
<dbReference type="GO" id="GO:0004042">
    <property type="term" value="F:L-glutamate N-acetyltransferase activity"/>
    <property type="evidence" value="ECO:0007669"/>
    <property type="project" value="UniProtKB-UniRule"/>
</dbReference>
<dbReference type="SUPFAM" id="SSF56266">
    <property type="entry name" value="DmpA/ArgJ-like"/>
    <property type="match status" value="1"/>
</dbReference>
<feature type="binding site" evidence="8">
    <location>
        <position position="181"/>
    </location>
    <ligand>
        <name>substrate</name>
    </ligand>
</feature>
<dbReference type="EMBL" id="DXAQ01000107">
    <property type="protein sequence ID" value="HIZ89659.1"/>
    <property type="molecule type" value="Genomic_DNA"/>
</dbReference>
<proteinExistence type="inferred from homology"/>
<dbReference type="GO" id="GO:0005737">
    <property type="term" value="C:cytoplasm"/>
    <property type="evidence" value="ECO:0007669"/>
    <property type="project" value="UniProtKB-SubCell"/>
</dbReference>
<evidence type="ECO:0000256" key="4">
    <source>
        <dbReference type="ARBA" id="ARBA00022605"/>
    </source>
</evidence>
<name>A0A9D2KAT3_9BACT</name>
<comment type="subunit">
    <text evidence="2 8">Heterotetramer of two alpha and two beta chains.</text>
</comment>
<keyword evidence="5 8" id="KW-0808">Transferase</keyword>
<evidence type="ECO:0000256" key="1">
    <source>
        <dbReference type="ARBA" id="ARBA00006774"/>
    </source>
</evidence>
<feature type="active site" description="Nucleophile" evidence="8">
    <location>
        <position position="192"/>
    </location>
</feature>
<keyword evidence="7 8" id="KW-0012">Acyltransferase</keyword>
<comment type="similarity">
    <text evidence="1 8">Belongs to the ArgJ family.</text>
</comment>
<protein>
    <recommendedName>
        <fullName evidence="8">Arginine biosynthesis bifunctional protein ArgJ</fullName>
    </recommendedName>
    <domain>
        <recommendedName>
            <fullName evidence="8">Glutamate N-acetyltransferase</fullName>
            <ecNumber evidence="8">2.3.1.35</ecNumber>
        </recommendedName>
        <alternativeName>
            <fullName evidence="8">Ornithine acetyltransferase</fullName>
            <shortName evidence="8">OATase</shortName>
        </alternativeName>
        <alternativeName>
            <fullName evidence="8">Ornithine transacetylase</fullName>
        </alternativeName>
    </domain>
    <domain>
        <recommendedName>
            <fullName evidence="8">Amino-acid acetyltransferase</fullName>
            <ecNumber evidence="8">2.3.1.1</ecNumber>
        </recommendedName>
        <alternativeName>
            <fullName evidence="8">N-acetylglutamate synthase</fullName>
            <shortName evidence="8">AGSase</shortName>
        </alternativeName>
    </domain>
    <component>
        <recommendedName>
            <fullName evidence="8">Arginine biosynthesis bifunctional protein ArgJ alpha chain</fullName>
        </recommendedName>
    </component>
    <component>
        <recommendedName>
            <fullName evidence="8">Arginine biosynthesis bifunctional protein ArgJ beta chain</fullName>
        </recommendedName>
    </component>
</protein>
<keyword evidence="8" id="KW-0511">Multifunctional enzyme</keyword>
<dbReference type="FunFam" id="3.60.70.12:FF:000001">
    <property type="entry name" value="Arginine biosynthesis bifunctional protein ArgJ, chloroplastic"/>
    <property type="match status" value="1"/>
</dbReference>
<feature type="site" description="Involved in the stabilization of negative charge on the oxyanion by the formation of the oxyanion hole" evidence="8">
    <location>
        <position position="119"/>
    </location>
</feature>
<dbReference type="CDD" id="cd02152">
    <property type="entry name" value="OAT"/>
    <property type="match status" value="1"/>
</dbReference>
<feature type="chain" id="PRO_5039769938" description="Arginine biosynthesis bifunctional protein ArgJ beta chain" evidence="8">
    <location>
        <begin position="192"/>
        <end position="404"/>
    </location>
</feature>
<evidence type="ECO:0000256" key="8">
    <source>
        <dbReference type="HAMAP-Rule" id="MF_01106"/>
    </source>
</evidence>
<dbReference type="AlphaFoldDB" id="A0A9D2KAT3"/>
<keyword evidence="8" id="KW-0963">Cytoplasm</keyword>
<dbReference type="EC" id="2.3.1.1" evidence="8"/>
<feature type="binding site" evidence="8">
    <location>
        <position position="399"/>
    </location>
    <ligand>
        <name>substrate</name>
    </ligand>
</feature>
<dbReference type="NCBIfam" id="TIGR00120">
    <property type="entry name" value="ArgJ"/>
    <property type="match status" value="1"/>
</dbReference>
<organism evidence="9 10">
    <name type="scientific">Candidatus Mucispirillum faecigallinarum</name>
    <dbReference type="NCBI Taxonomy" id="2838699"/>
    <lineage>
        <taxon>Bacteria</taxon>
        <taxon>Pseudomonadati</taxon>
        <taxon>Deferribacterota</taxon>
        <taxon>Deferribacteres</taxon>
        <taxon>Deferribacterales</taxon>
        <taxon>Mucispirillaceae</taxon>
        <taxon>Mucispirillum</taxon>
    </lineage>
</organism>
<dbReference type="EC" id="2.3.1.35" evidence="8"/>
<dbReference type="Proteomes" id="UP000824176">
    <property type="component" value="Unassembled WGS sequence"/>
</dbReference>
<comment type="caution">
    <text evidence="9">The sequence shown here is derived from an EMBL/GenBank/DDBJ whole genome shotgun (WGS) entry which is preliminary data.</text>
</comment>
<evidence type="ECO:0000256" key="2">
    <source>
        <dbReference type="ARBA" id="ARBA00011475"/>
    </source>
</evidence>
<evidence type="ECO:0000256" key="5">
    <source>
        <dbReference type="ARBA" id="ARBA00022679"/>
    </source>
</evidence>
<dbReference type="GO" id="GO:0006526">
    <property type="term" value="P:L-arginine biosynthetic process"/>
    <property type="evidence" value="ECO:0007669"/>
    <property type="project" value="UniProtKB-UniRule"/>
</dbReference>
<dbReference type="HAMAP" id="MF_01106">
    <property type="entry name" value="ArgJ"/>
    <property type="match status" value="1"/>
</dbReference>
<feature type="site" description="Cleavage; by autolysis" evidence="8">
    <location>
        <begin position="191"/>
        <end position="192"/>
    </location>
</feature>
<dbReference type="InterPro" id="IPR016117">
    <property type="entry name" value="ArgJ-like_dom_sf"/>
</dbReference>
<dbReference type="InterPro" id="IPR002813">
    <property type="entry name" value="Arg_biosynth_ArgJ"/>
</dbReference>
<comment type="subcellular location">
    <subcellularLocation>
        <location evidence="8">Cytoplasm</location>
    </subcellularLocation>
</comment>
<reference evidence="9" key="2">
    <citation type="submission" date="2021-04" db="EMBL/GenBank/DDBJ databases">
        <authorList>
            <person name="Gilroy R."/>
        </authorList>
    </citation>
    <scope>NUCLEOTIDE SEQUENCE</scope>
    <source>
        <strain evidence="9">ChiW4-1371</strain>
    </source>
</reference>
<feature type="chain" id="PRO_5039769937" description="Arginine biosynthesis bifunctional protein ArgJ alpha chain" evidence="8">
    <location>
        <begin position="1"/>
        <end position="191"/>
    </location>
</feature>
<dbReference type="PANTHER" id="PTHR23100:SF0">
    <property type="entry name" value="ARGININE BIOSYNTHESIS BIFUNCTIONAL PROTEIN ARGJ, MITOCHONDRIAL"/>
    <property type="match status" value="1"/>
</dbReference>
<dbReference type="PANTHER" id="PTHR23100">
    <property type="entry name" value="ARGININE BIOSYNTHESIS BIFUNCTIONAL PROTEIN ARGJ"/>
    <property type="match status" value="1"/>
</dbReference>
<comment type="catalytic activity">
    <reaction evidence="8">
        <text>N(2)-acetyl-L-ornithine + L-glutamate = N-acetyl-L-glutamate + L-ornithine</text>
        <dbReference type="Rhea" id="RHEA:15349"/>
        <dbReference type="ChEBI" id="CHEBI:29985"/>
        <dbReference type="ChEBI" id="CHEBI:44337"/>
        <dbReference type="ChEBI" id="CHEBI:46911"/>
        <dbReference type="ChEBI" id="CHEBI:57805"/>
        <dbReference type="EC" id="2.3.1.35"/>
    </reaction>
</comment>
<evidence type="ECO:0000256" key="6">
    <source>
        <dbReference type="ARBA" id="ARBA00022813"/>
    </source>
</evidence>
<feature type="binding site" evidence="8">
    <location>
        <position position="155"/>
    </location>
    <ligand>
        <name>substrate</name>
    </ligand>
</feature>
<feature type="binding site" evidence="8">
    <location>
        <position position="404"/>
    </location>
    <ligand>
        <name>substrate</name>
    </ligand>
</feature>
<sequence>MLGKVSYGGVTTPAGFRASSANGDIKGKKAERDDCGLIYSDVPCEMAAVFTSNVVKAAPVLYDMEVLNKGCKVSAVFANSGNANACTGAEGLKNCQKIAEVFAQGLNIKSENVLIASTGVIGVPLPVEKIIDLKDVLIDGLADDNGINFAKAIITTDTTVKETAVCVETKSGIITIGGCTKGAGMISPNLATMLTFITTDALIDKKILQKALNECTELTFNRVTVDGDMSTNDTVILLANGMSGTKVTENENYEDFKAGLLDIMDYLARQIALDGEGATRMITVEVKNAANNEEARLCASKIANSPLVKTMFAGCDPNWGRLMSSAGASGAKFNPDITDIYFNDMHYVAGGKIIDYALEEKAYNIMKEMQYTITIDLHAGSGYAKFYTCDLTQDYIKINADYRS</sequence>
<keyword evidence="6 8" id="KW-0068">Autocatalytic cleavage</keyword>
<feature type="site" description="Involved in the stabilization of negative charge on the oxyanion by the formation of the oxyanion hole" evidence="8">
    <location>
        <position position="118"/>
    </location>
</feature>
<reference evidence="9" key="1">
    <citation type="journal article" date="2021" name="PeerJ">
        <title>Extensive microbial diversity within the chicken gut microbiome revealed by metagenomics and culture.</title>
        <authorList>
            <person name="Gilroy R."/>
            <person name="Ravi A."/>
            <person name="Getino M."/>
            <person name="Pursley I."/>
            <person name="Horton D.L."/>
            <person name="Alikhan N.F."/>
            <person name="Baker D."/>
            <person name="Gharbi K."/>
            <person name="Hall N."/>
            <person name="Watson M."/>
            <person name="Adriaenssens E.M."/>
            <person name="Foster-Nyarko E."/>
            <person name="Jarju S."/>
            <person name="Secka A."/>
            <person name="Antonio M."/>
            <person name="Oren A."/>
            <person name="Chaudhuri R.R."/>
            <person name="La Ragione R."/>
            <person name="Hildebrand F."/>
            <person name="Pallen M.J."/>
        </authorList>
    </citation>
    <scope>NUCLEOTIDE SEQUENCE</scope>
    <source>
        <strain evidence="9">ChiW4-1371</strain>
    </source>
</reference>
<gene>
    <name evidence="8 9" type="primary">argJ</name>
    <name evidence="9" type="ORF">H9804_06920</name>
</gene>
<evidence type="ECO:0000313" key="10">
    <source>
        <dbReference type="Proteomes" id="UP000824176"/>
    </source>
</evidence>
<feature type="binding site" evidence="8">
    <location>
        <position position="192"/>
    </location>
    <ligand>
        <name>substrate</name>
    </ligand>
</feature>